<dbReference type="EMBL" id="WOFH01000015">
    <property type="protein sequence ID" value="MUN41648.1"/>
    <property type="molecule type" value="Genomic_DNA"/>
</dbReference>
<evidence type="ECO:0000313" key="1">
    <source>
        <dbReference type="EMBL" id="MUN41648.1"/>
    </source>
</evidence>
<proteinExistence type="predicted"/>
<dbReference type="Proteomes" id="UP000432015">
    <property type="component" value="Unassembled WGS sequence"/>
</dbReference>
<keyword evidence="2" id="KW-1185">Reference proteome</keyword>
<name>A0A7K1LB52_9ACTN</name>
<comment type="caution">
    <text evidence="1">The sequence shown here is derived from an EMBL/GenBank/DDBJ whole genome shotgun (WGS) entry which is preliminary data.</text>
</comment>
<sequence>MTGTEHEAERDGAGLDTDTAAVSLKALHTDLKGRVCHQVPNGCIIP</sequence>
<reference evidence="1 2" key="1">
    <citation type="submission" date="2019-11" db="EMBL/GenBank/DDBJ databases">
        <authorList>
            <person name="Cao P."/>
        </authorList>
    </citation>
    <scope>NUCLEOTIDE SEQUENCE [LARGE SCALE GENOMIC DNA]</scope>
    <source>
        <strain evidence="1 2">NEAU-AAG5</strain>
    </source>
</reference>
<evidence type="ECO:0000313" key="2">
    <source>
        <dbReference type="Proteomes" id="UP000432015"/>
    </source>
</evidence>
<dbReference type="RefSeq" id="WP_156220821.1">
    <property type="nucleotide sequence ID" value="NZ_WOFH01000015.1"/>
</dbReference>
<dbReference type="AlphaFoldDB" id="A0A7K1LB52"/>
<gene>
    <name evidence="1" type="ORF">GNZ18_34425</name>
</gene>
<organism evidence="1 2">
    <name type="scientific">Actinomadura litoris</name>
    <dbReference type="NCBI Taxonomy" id="2678616"/>
    <lineage>
        <taxon>Bacteria</taxon>
        <taxon>Bacillati</taxon>
        <taxon>Actinomycetota</taxon>
        <taxon>Actinomycetes</taxon>
        <taxon>Streptosporangiales</taxon>
        <taxon>Thermomonosporaceae</taxon>
        <taxon>Actinomadura</taxon>
    </lineage>
</organism>
<accession>A0A7K1LB52</accession>
<protein>
    <submittedName>
        <fullName evidence="1">Uncharacterized protein</fullName>
    </submittedName>
</protein>